<feature type="domain" description="HTH myb-type" evidence="5">
    <location>
        <begin position="106"/>
        <end position="165"/>
    </location>
</feature>
<keyword evidence="1" id="KW-0805">Transcription regulation</keyword>
<dbReference type="Pfam" id="PF00249">
    <property type="entry name" value="Myb_DNA-binding"/>
    <property type="match status" value="1"/>
</dbReference>
<dbReference type="GO" id="GO:0005634">
    <property type="term" value="C:nucleus"/>
    <property type="evidence" value="ECO:0007669"/>
    <property type="project" value="TreeGrafter"/>
</dbReference>
<dbReference type="KEGG" id="olu:OSTLU_26838"/>
<dbReference type="NCBIfam" id="TIGR01557">
    <property type="entry name" value="myb_SHAQKYF"/>
    <property type="match status" value="1"/>
</dbReference>
<dbReference type="PANTHER" id="PTHR31442">
    <property type="entry name" value="HOMEODOMAIN-LIKE SUPERFAMILY PROTEIN-RELATED"/>
    <property type="match status" value="1"/>
</dbReference>
<dbReference type="RefSeq" id="XP_001420647.1">
    <property type="nucleotide sequence ID" value="XM_001420610.1"/>
</dbReference>
<dbReference type="GO" id="GO:0003700">
    <property type="term" value="F:DNA-binding transcription factor activity"/>
    <property type="evidence" value="ECO:0007669"/>
    <property type="project" value="InterPro"/>
</dbReference>
<dbReference type="InterPro" id="IPR006447">
    <property type="entry name" value="Myb_dom_plants"/>
</dbReference>
<evidence type="ECO:0000256" key="2">
    <source>
        <dbReference type="ARBA" id="ARBA00023163"/>
    </source>
</evidence>
<dbReference type="AlphaFoldDB" id="A4S5P7"/>
<dbReference type="GeneID" id="5004907"/>
<evidence type="ECO:0000256" key="3">
    <source>
        <dbReference type="ARBA" id="ARBA00023242"/>
    </source>
</evidence>
<name>A4S5P7_OSTLU</name>
<evidence type="ECO:0000256" key="1">
    <source>
        <dbReference type="ARBA" id="ARBA00023015"/>
    </source>
</evidence>
<dbReference type="HOGENOM" id="CLU_1091503_0_0_1"/>
<dbReference type="PANTHER" id="PTHR31442:SF29">
    <property type="entry name" value="HOMEODOMAIN-LIKE SUPERFAMILY PROTEIN"/>
    <property type="match status" value="1"/>
</dbReference>
<feature type="compositionally biased region" description="Gly residues" evidence="4">
    <location>
        <begin position="207"/>
        <end position="217"/>
    </location>
</feature>
<dbReference type="InterPro" id="IPR009057">
    <property type="entry name" value="Homeodomain-like_sf"/>
</dbReference>
<feature type="region of interest" description="Disordered" evidence="4">
    <location>
        <begin position="165"/>
        <end position="255"/>
    </location>
</feature>
<dbReference type="FunFam" id="1.10.10.60:FF:000007">
    <property type="entry name" value="Two-component response regulator"/>
    <property type="match status" value="1"/>
</dbReference>
<evidence type="ECO:0000313" key="6">
    <source>
        <dbReference type="EMBL" id="ABO98940.1"/>
    </source>
</evidence>
<keyword evidence="2" id="KW-0804">Transcription</keyword>
<keyword evidence="7" id="KW-1185">Reference proteome</keyword>
<sequence length="255" mass="27603">MTVYPAVYGAYDAMRAMSPMTYDAYAGAARAVAVPGDSFSRQIQERAYASAFTFTRQWNYLQHAAAAQHAAFASGSRGGGTMMDLLAATGSAAAERDIGVEREVELSKRQRLVWTPQLHAQFIAAVQKLGVKTAVPKAIMKIMNVKGLTRENVASHLQKYRLTLKRAQDSSESTRASGDATDAKRSDVRAGRKRKDREEKGKTNSGSGQGSGQGSDGGSAEHSASENLENRAKRISSSEEEETRQITLAVDHNDE</sequence>
<keyword evidence="3" id="KW-0539">Nucleus</keyword>
<dbReference type="PROSITE" id="PS51294">
    <property type="entry name" value="HTH_MYB"/>
    <property type="match status" value="1"/>
</dbReference>
<dbReference type="InterPro" id="IPR044841">
    <property type="entry name" value="LUX/BOA-like"/>
</dbReference>
<feature type="compositionally biased region" description="Basic and acidic residues" evidence="4">
    <location>
        <begin position="181"/>
        <end position="202"/>
    </location>
</feature>
<reference evidence="6 7" key="1">
    <citation type="journal article" date="2007" name="Proc. Natl. Acad. Sci. U.S.A.">
        <title>The tiny eukaryote Ostreococcus provides genomic insights into the paradox of plankton speciation.</title>
        <authorList>
            <person name="Palenik B."/>
            <person name="Grimwood J."/>
            <person name="Aerts A."/>
            <person name="Rouze P."/>
            <person name="Salamov A."/>
            <person name="Putnam N."/>
            <person name="Dupont C."/>
            <person name="Jorgensen R."/>
            <person name="Derelle E."/>
            <person name="Rombauts S."/>
            <person name="Zhou K."/>
            <person name="Otillar R."/>
            <person name="Merchant S.S."/>
            <person name="Podell S."/>
            <person name="Gaasterland T."/>
            <person name="Napoli C."/>
            <person name="Gendler K."/>
            <person name="Manuell A."/>
            <person name="Tai V."/>
            <person name="Vallon O."/>
            <person name="Piganeau G."/>
            <person name="Jancek S."/>
            <person name="Heijde M."/>
            <person name="Jabbari K."/>
            <person name="Bowler C."/>
            <person name="Lohr M."/>
            <person name="Robbens S."/>
            <person name="Werner G."/>
            <person name="Dubchak I."/>
            <person name="Pazour G.J."/>
            <person name="Ren Q."/>
            <person name="Paulsen I."/>
            <person name="Delwiche C."/>
            <person name="Schmutz J."/>
            <person name="Rokhsar D."/>
            <person name="Van de Peer Y."/>
            <person name="Moreau H."/>
            <person name="Grigoriev I.V."/>
        </authorList>
    </citation>
    <scope>NUCLEOTIDE SEQUENCE [LARGE SCALE GENOMIC DNA]</scope>
    <source>
        <strain evidence="6 7">CCE9901</strain>
    </source>
</reference>
<gene>
    <name evidence="6" type="ORF">OSTLU_26838</name>
</gene>
<dbReference type="InterPro" id="IPR001005">
    <property type="entry name" value="SANT/Myb"/>
</dbReference>
<dbReference type="Gramene" id="ABO98940">
    <property type="protein sequence ID" value="ABO98940"/>
    <property type="gene ID" value="OSTLU_26838"/>
</dbReference>
<protein>
    <recommendedName>
        <fullName evidence="5">HTH myb-type domain-containing protein</fullName>
    </recommendedName>
</protein>
<dbReference type="InterPro" id="IPR017930">
    <property type="entry name" value="Myb_dom"/>
</dbReference>
<evidence type="ECO:0000313" key="7">
    <source>
        <dbReference type="Proteomes" id="UP000001568"/>
    </source>
</evidence>
<dbReference type="eggNOG" id="ENOG502RIEW">
    <property type="taxonomic scope" value="Eukaryota"/>
</dbReference>
<dbReference type="Gene3D" id="1.10.10.60">
    <property type="entry name" value="Homeodomain-like"/>
    <property type="match status" value="1"/>
</dbReference>
<dbReference type="Proteomes" id="UP000001568">
    <property type="component" value="Chromosome 12"/>
</dbReference>
<evidence type="ECO:0000259" key="5">
    <source>
        <dbReference type="PROSITE" id="PS51294"/>
    </source>
</evidence>
<dbReference type="EMBL" id="CP000592">
    <property type="protein sequence ID" value="ABO98940.1"/>
    <property type="molecule type" value="Genomic_DNA"/>
</dbReference>
<dbReference type="GO" id="GO:0003677">
    <property type="term" value="F:DNA binding"/>
    <property type="evidence" value="ECO:0007669"/>
    <property type="project" value="InterPro"/>
</dbReference>
<evidence type="ECO:0000256" key="4">
    <source>
        <dbReference type="SAM" id="MobiDB-lite"/>
    </source>
</evidence>
<organism evidence="6 7">
    <name type="scientific">Ostreococcus lucimarinus (strain CCE9901)</name>
    <dbReference type="NCBI Taxonomy" id="436017"/>
    <lineage>
        <taxon>Eukaryota</taxon>
        <taxon>Viridiplantae</taxon>
        <taxon>Chlorophyta</taxon>
        <taxon>Mamiellophyceae</taxon>
        <taxon>Mamiellales</taxon>
        <taxon>Bathycoccaceae</taxon>
        <taxon>Ostreococcus</taxon>
    </lineage>
</organism>
<dbReference type="STRING" id="436017.A4S5P7"/>
<dbReference type="OrthoDB" id="60033at2759"/>
<dbReference type="SUPFAM" id="SSF46689">
    <property type="entry name" value="Homeodomain-like"/>
    <property type="match status" value="1"/>
</dbReference>
<proteinExistence type="predicted"/>
<accession>A4S5P7</accession>